<dbReference type="InterPro" id="IPR001227">
    <property type="entry name" value="Ac_transferase_dom_sf"/>
</dbReference>
<dbReference type="Gene3D" id="3.40.366.10">
    <property type="entry name" value="Malonyl-Coenzyme A Acyl Carrier Protein, domain 2"/>
    <property type="match status" value="1"/>
</dbReference>
<dbReference type="Gene3D" id="3.30.70.330">
    <property type="match status" value="1"/>
</dbReference>
<proteinExistence type="predicted"/>
<dbReference type="InterPro" id="IPR018247">
    <property type="entry name" value="EF_Hand_1_Ca_BS"/>
</dbReference>
<feature type="region of interest" description="Disordered" evidence="3">
    <location>
        <begin position="94"/>
        <end position="119"/>
    </location>
</feature>
<organism evidence="6 7">
    <name type="scientific">Symbiodinium necroappetens</name>
    <dbReference type="NCBI Taxonomy" id="1628268"/>
    <lineage>
        <taxon>Eukaryota</taxon>
        <taxon>Sar</taxon>
        <taxon>Alveolata</taxon>
        <taxon>Dinophyceae</taxon>
        <taxon>Suessiales</taxon>
        <taxon>Symbiodiniaceae</taxon>
        <taxon>Symbiodinium</taxon>
    </lineage>
</organism>
<feature type="region of interest" description="Disordered" evidence="3">
    <location>
        <begin position="754"/>
        <end position="775"/>
    </location>
</feature>
<feature type="domain" description="EF-hand" evidence="5">
    <location>
        <begin position="779"/>
        <end position="814"/>
    </location>
</feature>
<dbReference type="EMBL" id="CAJNJA010001504">
    <property type="protein sequence ID" value="CAE7159572.1"/>
    <property type="molecule type" value="Genomic_DNA"/>
</dbReference>
<dbReference type="InterPro" id="IPR012677">
    <property type="entry name" value="Nucleotide-bd_a/b_plait_sf"/>
</dbReference>
<evidence type="ECO:0000256" key="2">
    <source>
        <dbReference type="PROSITE-ProRule" id="PRU00176"/>
    </source>
</evidence>
<dbReference type="SMART" id="SM00360">
    <property type="entry name" value="RRM"/>
    <property type="match status" value="1"/>
</dbReference>
<dbReference type="AlphaFoldDB" id="A0A812IUV5"/>
<dbReference type="SMART" id="SM00054">
    <property type="entry name" value="EFh"/>
    <property type="match status" value="4"/>
</dbReference>
<accession>A0A812IUV5</accession>
<dbReference type="InterPro" id="IPR052760">
    <property type="entry name" value="Mitochondrial_malonyltrans"/>
</dbReference>
<dbReference type="InterPro" id="IPR002048">
    <property type="entry name" value="EF_hand_dom"/>
</dbReference>
<comment type="caution">
    <text evidence="6">The sequence shown here is derived from an EMBL/GenBank/DDBJ whole genome shotgun (WGS) entry which is preliminary data.</text>
</comment>
<dbReference type="PANTHER" id="PTHR47170">
    <property type="entry name" value="MALONYL-COA ACP TRANSACYLASE, ACP-BINDING"/>
    <property type="match status" value="1"/>
</dbReference>
<evidence type="ECO:0000259" key="4">
    <source>
        <dbReference type="PROSITE" id="PS50102"/>
    </source>
</evidence>
<protein>
    <submittedName>
        <fullName evidence="6">Mcat protein</fullName>
    </submittedName>
</protein>
<dbReference type="Pfam" id="PF00698">
    <property type="entry name" value="Acyl_transf_1"/>
    <property type="match status" value="1"/>
</dbReference>
<dbReference type="PROSITE" id="PS00018">
    <property type="entry name" value="EF_HAND_1"/>
    <property type="match status" value="4"/>
</dbReference>
<keyword evidence="1" id="KW-0106">Calcium</keyword>
<dbReference type="GO" id="GO:0005509">
    <property type="term" value="F:calcium ion binding"/>
    <property type="evidence" value="ECO:0007669"/>
    <property type="project" value="InterPro"/>
</dbReference>
<dbReference type="PROSITE" id="PS50222">
    <property type="entry name" value="EF_HAND_2"/>
    <property type="match status" value="3"/>
</dbReference>
<dbReference type="GO" id="GO:0016740">
    <property type="term" value="F:transferase activity"/>
    <property type="evidence" value="ECO:0007669"/>
    <property type="project" value="InterPro"/>
</dbReference>
<dbReference type="PROSITE" id="PS50102">
    <property type="entry name" value="RRM"/>
    <property type="match status" value="1"/>
</dbReference>
<dbReference type="Pfam" id="PF13499">
    <property type="entry name" value="EF-hand_7"/>
    <property type="match status" value="1"/>
</dbReference>
<dbReference type="Gene3D" id="1.10.238.10">
    <property type="entry name" value="EF-hand"/>
    <property type="match status" value="3"/>
</dbReference>
<evidence type="ECO:0000313" key="6">
    <source>
        <dbReference type="EMBL" id="CAE7159572.1"/>
    </source>
</evidence>
<feature type="region of interest" description="Disordered" evidence="3">
    <location>
        <begin position="132"/>
        <end position="156"/>
    </location>
</feature>
<feature type="domain" description="EF-hand" evidence="5">
    <location>
        <begin position="864"/>
        <end position="893"/>
    </location>
</feature>
<dbReference type="InterPro" id="IPR035979">
    <property type="entry name" value="RBD_domain_sf"/>
</dbReference>
<dbReference type="PANTHER" id="PTHR47170:SF2">
    <property type="entry name" value="MALONYL-COA:ACP TRANSACYLASE (MAT) DOMAIN-CONTAINING PROTEIN"/>
    <property type="match status" value="1"/>
</dbReference>
<sequence length="1022" mass="111883">MPDGGGKGFVKEGREDTIFVGGLRKSTTEDKVAGHFAKFGQVTNVEIKKQPDGTSRGFAFVTFAEKASVAKVLEAHSSHMIDNKWVDVKPQVAAVPKNPRDNAPAKKEKEEAKDTHEDYESGFAEKYLQAAAAMQQGSGNSESSSKEAKDGDSNQMGNMMKALDVAMMSMMPMMMGSLDRLALEDVSEVPWKAKSSPTEAVAAADAVAAAGAAAAAAAETAAAAVAAAAVPVDPVGPAAVVLAVGAQDVEVAAAVAAWAAVAAAAVRAAATRATAVLGVEDPAARQVDRVVAVELPAPPAPGPRLLRLSSQSYPLVSRAIIFRSWRGLHGCSQHSSWQELPSACRMRLAQLHADPRLLRDEDPLMRDPRVGAAAPSWHRHWDSSLSQQLLRDVLETGQDWVEVCVKCLQARPACCLGFQAASNSVGLNEMVVWLELLTSPPVLQWLGVGLGVQTALLLNTCKGLRDQVNTRLPQWEAAWNRQVASRKFRRIEFIARVAATQAWSQRVDEIQQIKDLANDVLRKLQRDTCGTPGLVPTASTQSYFSTIVEAAQVAACNPDEQVPEAWRILRTAVALQKCSRSARDDRMLDVMEDFAGFSYKTAFFFPGQGAQTVGMCKELTDEVPKAKEMFETASDIIGYDLLDRCVNGPKEELDKTAVSQPAIFVASMAAVEKLRLEDPAAIDEATVAMGLSLGEYSALSFAGALRLTSMRRKKKHLVVSHWPARAMLMWFFCGLLPLTVLQIAAEANVPVPQPVPVAQPTETEGEEEEDLRLSPTSEMTKPDLWYIFLQADANDDQKLSKPELFNFAAHYKEEIERATYSKVDPNADLDKDGALSKEELEKYMSTWEIEEFPQELERVRNLEREKFKLADADGDGKLQGEELVAMYGHGIDEKVLEAEAKSALSVKDMDKDGKLSLKEFWHDYLRPDDDHDHDEDPRDRNVTFAALDSNEDGSVDLQELMIWESGLFFLEEAIDGILHFADRDEDGEAGFQELVDAWPEIEEVGVQLPLRGIFVRALGEHE</sequence>
<keyword evidence="2" id="KW-0694">RNA-binding</keyword>
<dbReference type="InterPro" id="IPR016035">
    <property type="entry name" value="Acyl_Trfase/lysoPLipase"/>
</dbReference>
<dbReference type="Pfam" id="PF00076">
    <property type="entry name" value="RRM_1"/>
    <property type="match status" value="1"/>
</dbReference>
<name>A0A812IUV5_9DINO</name>
<feature type="compositionally biased region" description="Basic and acidic residues" evidence="3">
    <location>
        <begin position="98"/>
        <end position="119"/>
    </location>
</feature>
<evidence type="ECO:0000256" key="3">
    <source>
        <dbReference type="SAM" id="MobiDB-lite"/>
    </source>
</evidence>
<dbReference type="SUPFAM" id="SSF54928">
    <property type="entry name" value="RNA-binding domain, RBD"/>
    <property type="match status" value="1"/>
</dbReference>
<evidence type="ECO:0000259" key="5">
    <source>
        <dbReference type="PROSITE" id="PS50222"/>
    </source>
</evidence>
<dbReference type="InterPro" id="IPR014043">
    <property type="entry name" value="Acyl_transferase_dom"/>
</dbReference>
<feature type="non-terminal residue" evidence="6">
    <location>
        <position position="1022"/>
    </location>
</feature>
<dbReference type="GO" id="GO:0003723">
    <property type="term" value="F:RNA binding"/>
    <property type="evidence" value="ECO:0007669"/>
    <property type="project" value="UniProtKB-UniRule"/>
</dbReference>
<gene>
    <name evidence="6" type="primary">Mcat</name>
    <name evidence="6" type="ORF">SNEC2469_LOCUS352</name>
</gene>
<keyword evidence="7" id="KW-1185">Reference proteome</keyword>
<evidence type="ECO:0000313" key="7">
    <source>
        <dbReference type="Proteomes" id="UP000601435"/>
    </source>
</evidence>
<dbReference type="SUPFAM" id="SSF52151">
    <property type="entry name" value="FabD/lysophospholipase-like"/>
    <property type="match status" value="1"/>
</dbReference>
<feature type="domain" description="RRM" evidence="4">
    <location>
        <begin position="16"/>
        <end position="93"/>
    </location>
</feature>
<feature type="domain" description="EF-hand" evidence="5">
    <location>
        <begin position="828"/>
        <end position="850"/>
    </location>
</feature>
<dbReference type="InterPro" id="IPR000504">
    <property type="entry name" value="RRM_dom"/>
</dbReference>
<dbReference type="OrthoDB" id="541883at2759"/>
<evidence type="ECO:0000256" key="1">
    <source>
        <dbReference type="ARBA" id="ARBA00022837"/>
    </source>
</evidence>
<reference evidence="6" key="1">
    <citation type="submission" date="2021-02" db="EMBL/GenBank/DDBJ databases">
        <authorList>
            <person name="Dougan E. K."/>
            <person name="Rhodes N."/>
            <person name="Thang M."/>
            <person name="Chan C."/>
        </authorList>
    </citation>
    <scope>NUCLEOTIDE SEQUENCE</scope>
</reference>
<dbReference type="SUPFAM" id="SSF47473">
    <property type="entry name" value="EF-hand"/>
    <property type="match status" value="2"/>
</dbReference>
<dbReference type="Pfam" id="PF13202">
    <property type="entry name" value="EF-hand_5"/>
    <property type="match status" value="2"/>
</dbReference>
<dbReference type="Proteomes" id="UP000601435">
    <property type="component" value="Unassembled WGS sequence"/>
</dbReference>
<dbReference type="InterPro" id="IPR011992">
    <property type="entry name" value="EF-hand-dom_pair"/>
</dbReference>